<keyword evidence="2" id="KW-1185">Reference proteome</keyword>
<protein>
    <recommendedName>
        <fullName evidence="3">Pit accessory protein</fullName>
    </recommendedName>
</protein>
<organism evidence="1 2">
    <name type="scientific">Paenarthrobacter aurescens (strain TC1)</name>
    <dbReference type="NCBI Taxonomy" id="290340"/>
    <lineage>
        <taxon>Bacteria</taxon>
        <taxon>Bacillati</taxon>
        <taxon>Actinomycetota</taxon>
        <taxon>Actinomycetes</taxon>
        <taxon>Micrococcales</taxon>
        <taxon>Micrococcaceae</taxon>
        <taxon>Paenarthrobacter</taxon>
    </lineage>
</organism>
<dbReference type="Proteomes" id="UP000000637">
    <property type="component" value="Chromosome"/>
</dbReference>
<dbReference type="AlphaFoldDB" id="A1R1B0"/>
<dbReference type="EMBL" id="CP000474">
    <property type="protein sequence ID" value="ABM08284.1"/>
    <property type="molecule type" value="Genomic_DNA"/>
</dbReference>
<proteinExistence type="predicted"/>
<sequence length="267" mass="30136">MIGLIRCVTSIARFPTLSDGDNCPPRSRSLSKRRRRTGKVGIEMGCVKSSRPPPARPQPGSEMKLRLFPQEPAGLVLLAQMAGVIVAATGTLSEILGAPASEHQRLAEELHEHESKSLDLHFALLTHMRTSFVNPLPREDMYTLSRHLNEAMEKLDAAGDLVALYKLDRLPKRAADQLEIISRQAELTVDAMRKLEDLDELEDYWIEILRLAKRAERSHRIWVAEMLKDMKSTQYARHRDIANQLVEVTKDMRKVATQVGSIIVKES</sequence>
<dbReference type="STRING" id="290340.AAur_0200"/>
<name>A1R1B0_PAEAT</name>
<reference evidence="1 2" key="1">
    <citation type="journal article" date="2006" name="PLoS Genet.">
        <title>Secrets of soil survival revealed by the genome sequence of Arthrobacter aurescens TC1.</title>
        <authorList>
            <person name="Mongodin E.F."/>
            <person name="Shapir N."/>
            <person name="Daugherty S.C."/>
            <person name="DeBoy R.T."/>
            <person name="Emerson J.B."/>
            <person name="Shvartzbeyn A."/>
            <person name="Radune D."/>
            <person name="Vamathevan J."/>
            <person name="Riggs F."/>
            <person name="Grinberg V."/>
            <person name="Khouri H."/>
            <person name="Wackett L.P."/>
            <person name="Nelson K.E."/>
            <person name="Sadowsky M.J."/>
        </authorList>
    </citation>
    <scope>NUCLEOTIDE SEQUENCE [LARGE SCALE GENOMIC DNA]</scope>
    <source>
        <strain evidence="1 2">TC1</strain>
    </source>
</reference>
<dbReference type="eggNOG" id="COG1392">
    <property type="taxonomic scope" value="Bacteria"/>
</dbReference>
<evidence type="ECO:0008006" key="3">
    <source>
        <dbReference type="Google" id="ProtNLM"/>
    </source>
</evidence>
<dbReference type="InterPro" id="IPR038078">
    <property type="entry name" value="PhoU-like_sf"/>
</dbReference>
<dbReference type="PANTHER" id="PTHR37298">
    <property type="entry name" value="UPF0111 PROTEIN YKAA"/>
    <property type="match status" value="1"/>
</dbReference>
<gene>
    <name evidence="1" type="ordered locus">AAur_0200</name>
</gene>
<dbReference type="InterPro" id="IPR052912">
    <property type="entry name" value="UPF0111_domain"/>
</dbReference>
<accession>A1R1B0</accession>
<dbReference type="Gene3D" id="1.20.58.220">
    <property type="entry name" value="Phosphate transport system protein phou homolog 2, domain 2"/>
    <property type="match status" value="1"/>
</dbReference>
<dbReference type="KEGG" id="aau:AAur_0200"/>
<evidence type="ECO:0000313" key="2">
    <source>
        <dbReference type="Proteomes" id="UP000000637"/>
    </source>
</evidence>
<evidence type="ECO:0000313" key="1">
    <source>
        <dbReference type="EMBL" id="ABM08284.1"/>
    </source>
</evidence>
<dbReference type="PANTHER" id="PTHR37298:SF1">
    <property type="entry name" value="UPF0111 PROTEIN YKAA"/>
    <property type="match status" value="1"/>
</dbReference>
<dbReference type="HOGENOM" id="CLU_086031_3_1_11"/>